<dbReference type="Gene3D" id="3.40.50.720">
    <property type="entry name" value="NAD(P)-binding Rossmann-like Domain"/>
    <property type="match status" value="1"/>
</dbReference>
<sequence>MLSGKEIERYDRQIMIFGPEGQEKLKSSKVAVVGVGGLGSPVAYYLAAAGIGRLLLIDEQEPELSNLNRQILHWEEDLGKNPKPLSARWKLERFNSDIEIETFVGRLSEENIDGVLEGVDVIVDCLDNFETRFLLDDYAQRNRVPLVHGAVESTFGQVTTVVPGVTKSLREIFPRAGKKKEKFPILGATAGVVGSIQAMEVVKLLTGIGEPLLNKLLIVDLAFNTFDVVELR</sequence>
<dbReference type="Pfam" id="PF00899">
    <property type="entry name" value="ThiF"/>
    <property type="match status" value="1"/>
</dbReference>
<dbReference type="PANTHER" id="PTHR10953:SF102">
    <property type="entry name" value="ADENYLYLTRANSFERASE AND SULFURTRANSFERASE MOCS3"/>
    <property type="match status" value="1"/>
</dbReference>
<feature type="domain" description="THIF-type NAD/FAD binding fold" evidence="2">
    <location>
        <begin position="10"/>
        <end position="231"/>
    </location>
</feature>
<dbReference type="KEGG" id="tic:FH039_00545"/>
<dbReference type="GO" id="GO:0016779">
    <property type="term" value="F:nucleotidyltransferase activity"/>
    <property type="evidence" value="ECO:0007669"/>
    <property type="project" value="UniProtKB-KW"/>
</dbReference>
<proteinExistence type="inferred from homology"/>
<dbReference type="GO" id="GO:0004792">
    <property type="term" value="F:thiosulfate-cyanide sulfurtransferase activity"/>
    <property type="evidence" value="ECO:0007669"/>
    <property type="project" value="TreeGrafter"/>
</dbReference>
<evidence type="ECO:0000259" key="2">
    <source>
        <dbReference type="Pfam" id="PF00899"/>
    </source>
</evidence>
<dbReference type="PANTHER" id="PTHR10953">
    <property type="entry name" value="UBIQUITIN-ACTIVATING ENZYME E1"/>
    <property type="match status" value="1"/>
</dbReference>
<dbReference type="OrthoDB" id="7915at2157"/>
<dbReference type="AlphaFoldDB" id="A0A4Y5SJK8"/>
<dbReference type="FunFam" id="3.40.50.720:FF:000080">
    <property type="entry name" value="Thiazole biosynthesis adenylyltransferase ThiF"/>
    <property type="match status" value="1"/>
</dbReference>
<dbReference type="GeneID" id="40473627"/>
<dbReference type="InterPro" id="IPR035985">
    <property type="entry name" value="Ubiquitin-activating_enz"/>
</dbReference>
<dbReference type="GO" id="GO:0008641">
    <property type="term" value="F:ubiquitin-like modifier activating enzyme activity"/>
    <property type="evidence" value="ECO:0007669"/>
    <property type="project" value="InterPro"/>
</dbReference>
<accession>A0A4Y5SJK8</accession>
<reference evidence="3 4" key="1">
    <citation type="submission" date="2019-06" db="EMBL/GenBank/DDBJ databases">
        <title>Thermococcus indicus sp. nov., a Fe(III)-reducing hyperthermophilic archaeon isolated from the Onnuri vent field of the Central Indian Ocean ridge.</title>
        <authorList>
            <person name="Lim J.K."/>
            <person name="Kim Y.J."/>
            <person name="Kwon K.K."/>
        </authorList>
    </citation>
    <scope>NUCLEOTIDE SEQUENCE [LARGE SCALE GENOMIC DNA]</scope>
    <source>
        <strain evidence="3 4">IOH1</strain>
    </source>
</reference>
<keyword evidence="3" id="KW-0808">Transferase</keyword>
<organism evidence="3 4">
    <name type="scientific">Thermococcus indicus</name>
    <dbReference type="NCBI Taxonomy" id="2586643"/>
    <lineage>
        <taxon>Archaea</taxon>
        <taxon>Methanobacteriati</taxon>
        <taxon>Methanobacteriota</taxon>
        <taxon>Thermococci</taxon>
        <taxon>Thermococcales</taxon>
        <taxon>Thermococcaceae</taxon>
        <taxon>Thermococcus</taxon>
    </lineage>
</organism>
<dbReference type="GO" id="GO:0005737">
    <property type="term" value="C:cytoplasm"/>
    <property type="evidence" value="ECO:0007669"/>
    <property type="project" value="TreeGrafter"/>
</dbReference>
<dbReference type="InterPro" id="IPR000594">
    <property type="entry name" value="ThiF_NAD_FAD-bd"/>
</dbReference>
<evidence type="ECO:0000313" key="4">
    <source>
        <dbReference type="Proteomes" id="UP000306007"/>
    </source>
</evidence>
<comment type="similarity">
    <text evidence="1">Belongs to the HesA/MoeB/ThiF family.</text>
</comment>
<name>A0A4Y5SJK8_9EURY</name>
<keyword evidence="4" id="KW-1185">Reference proteome</keyword>
<dbReference type="EMBL" id="CP040846">
    <property type="protein sequence ID" value="QDA30402.1"/>
    <property type="molecule type" value="Genomic_DNA"/>
</dbReference>
<dbReference type="CDD" id="cd00757">
    <property type="entry name" value="ThiF_MoeB_HesA_family"/>
    <property type="match status" value="1"/>
</dbReference>
<evidence type="ECO:0000313" key="3">
    <source>
        <dbReference type="EMBL" id="QDA30402.1"/>
    </source>
</evidence>
<dbReference type="NCBIfam" id="NF006204">
    <property type="entry name" value="PRK08328.1"/>
    <property type="match status" value="1"/>
</dbReference>
<evidence type="ECO:0000256" key="1">
    <source>
        <dbReference type="ARBA" id="ARBA00009919"/>
    </source>
</evidence>
<dbReference type="InterPro" id="IPR045886">
    <property type="entry name" value="ThiF/MoeB/HesA"/>
</dbReference>
<dbReference type="RefSeq" id="WP_139679793.1">
    <property type="nucleotide sequence ID" value="NZ_CP040846.1"/>
</dbReference>
<protein>
    <submittedName>
        <fullName evidence="3">Adenylyltransferase</fullName>
    </submittedName>
</protein>
<dbReference type="SUPFAM" id="SSF69572">
    <property type="entry name" value="Activating enzymes of the ubiquitin-like proteins"/>
    <property type="match status" value="1"/>
</dbReference>
<gene>
    <name evidence="3" type="ORF">FH039_00545</name>
</gene>
<dbReference type="Proteomes" id="UP000306007">
    <property type="component" value="Chromosome"/>
</dbReference>
<keyword evidence="3" id="KW-0548">Nucleotidyltransferase</keyword>